<accession>A0A3B1C6D4</accession>
<protein>
    <submittedName>
        <fullName evidence="1">Uncharacterized protein</fullName>
    </submittedName>
</protein>
<proteinExistence type="predicted"/>
<evidence type="ECO:0000313" key="1">
    <source>
        <dbReference type="EMBL" id="VAX18430.1"/>
    </source>
</evidence>
<sequence length="168" mass="19287">MKNRLYITLLLFLVIGTGLKAQDAANAYNFNKLEPIVQVFGTASYNFEDNNYGYSFGRAHLGFQYRFNEKWNAKIIIDRGRATSVGEITVTDADGNMLTVQNISKEGAYYTMFLEFASLQWKINDKLSFEGGAILQNHYITQERFWGLRYVAQTALTVMDSRFILFVK</sequence>
<reference evidence="1" key="1">
    <citation type="submission" date="2018-06" db="EMBL/GenBank/DDBJ databases">
        <authorList>
            <person name="Zhirakovskaya E."/>
        </authorList>
    </citation>
    <scope>NUCLEOTIDE SEQUENCE</scope>
</reference>
<gene>
    <name evidence="1" type="ORF">MNBD_IGNAVI01-2637</name>
</gene>
<dbReference type="AlphaFoldDB" id="A0A3B1C6D4"/>
<organism evidence="1">
    <name type="scientific">hydrothermal vent metagenome</name>
    <dbReference type="NCBI Taxonomy" id="652676"/>
    <lineage>
        <taxon>unclassified sequences</taxon>
        <taxon>metagenomes</taxon>
        <taxon>ecological metagenomes</taxon>
    </lineage>
</organism>
<dbReference type="EMBL" id="UOGD01000102">
    <property type="protein sequence ID" value="VAX18430.1"/>
    <property type="molecule type" value="Genomic_DNA"/>
</dbReference>
<name>A0A3B1C6D4_9ZZZZ</name>